<dbReference type="AlphaFoldDB" id="A0AAD3UNH2"/>
<keyword evidence="3" id="KW-0472">Membrane</keyword>
<dbReference type="SUPFAM" id="SSF46894">
    <property type="entry name" value="C-terminal effector domain of the bipartite response regulators"/>
    <property type="match status" value="1"/>
</dbReference>
<reference evidence="6" key="2">
    <citation type="submission" date="2019-09" db="EMBL/GenBank/DDBJ databases">
        <authorList>
            <consortium name="NCBI Pathogen Detection Project"/>
        </authorList>
    </citation>
    <scope>NUCLEOTIDE SEQUENCE</scope>
    <source>
        <strain evidence="6">AUSMDU00005748</strain>
        <strain evidence="5">R404</strain>
    </source>
</reference>
<sequence>MKYLIESKLFYNAESGELIYIDIGVTEKHQLTKTANHILAILMASHGKVVSRQSFLEQVWESRGHEASNSSLNQYISILRKKLSFLIRKDNIILTSPGVGFYLSKDIKVKRYDDSSQEGLPSEKLRQQRFRYLKHGGVVALIASLIIVFFARYEVAATSILAKSSNNLEEIGKCQIRSYVQIPESMQEKLLNILVRHHPGLLEHCQSSPARLIIYAQRNVLQGKSGGIFSSFCPMDSVNKKIIYCNNVYVSQWRQHD</sequence>
<accession>A0AAD3UNH2</accession>
<keyword evidence="3" id="KW-1133">Transmembrane helix</keyword>
<evidence type="ECO:0000313" key="5">
    <source>
        <dbReference type="EMBL" id="HAT1685499.1"/>
    </source>
</evidence>
<reference evidence="6" key="1">
    <citation type="journal article" date="2018" name="Genome Biol.">
        <title>SKESA: strategic k-mer extension for scrupulous assemblies.</title>
        <authorList>
            <person name="Souvorov A."/>
            <person name="Agarwala R."/>
            <person name="Lipman D.J."/>
        </authorList>
    </citation>
    <scope>NUCLEOTIDE SEQUENCE</scope>
    <source>
        <strain evidence="6">AUSMDU00005748</strain>
        <strain evidence="5">R404</strain>
    </source>
</reference>
<evidence type="ECO:0000259" key="4">
    <source>
        <dbReference type="PROSITE" id="PS51755"/>
    </source>
</evidence>
<evidence type="ECO:0000256" key="2">
    <source>
        <dbReference type="PROSITE-ProRule" id="PRU01091"/>
    </source>
</evidence>
<dbReference type="EMBL" id="DACSEO010000241">
    <property type="protein sequence ID" value="HAT1685499.1"/>
    <property type="molecule type" value="Genomic_DNA"/>
</dbReference>
<dbReference type="InterPro" id="IPR036388">
    <property type="entry name" value="WH-like_DNA-bd_sf"/>
</dbReference>
<dbReference type="PROSITE" id="PS51755">
    <property type="entry name" value="OMPR_PHOB"/>
    <property type="match status" value="1"/>
</dbReference>
<protein>
    <submittedName>
        <fullName evidence="6">Winged helix-turn-helix domain-containing protein</fullName>
    </submittedName>
</protein>
<keyword evidence="3" id="KW-0812">Transmembrane</keyword>
<dbReference type="RefSeq" id="WP_004111085.1">
    <property type="nucleotide sequence ID" value="NZ_CABGRI010000002.1"/>
</dbReference>
<dbReference type="Proteomes" id="UP000868497">
    <property type="component" value="Unassembled WGS sequence"/>
</dbReference>
<dbReference type="Pfam" id="PF00486">
    <property type="entry name" value="Trans_reg_C"/>
    <property type="match status" value="1"/>
</dbReference>
<dbReference type="GO" id="GO:0003677">
    <property type="term" value="F:DNA binding"/>
    <property type="evidence" value="ECO:0007669"/>
    <property type="project" value="UniProtKB-UniRule"/>
</dbReference>
<evidence type="ECO:0000313" key="6">
    <source>
        <dbReference type="EMBL" id="HAU4358979.1"/>
    </source>
</evidence>
<comment type="caution">
    <text evidence="6">The sequence shown here is derived from an EMBL/GenBank/DDBJ whole genome shotgun (WGS) entry which is preliminary data.</text>
</comment>
<name>A0AAD3UNH2_KLEOX</name>
<dbReference type="EMBL" id="DACXIC010000032">
    <property type="protein sequence ID" value="HAU4358979.1"/>
    <property type="molecule type" value="Genomic_DNA"/>
</dbReference>
<dbReference type="CDD" id="cd00383">
    <property type="entry name" value="trans_reg_C"/>
    <property type="match status" value="1"/>
</dbReference>
<feature type="DNA-binding region" description="OmpR/PhoB-type" evidence="2">
    <location>
        <begin position="1"/>
        <end position="105"/>
    </location>
</feature>
<dbReference type="InterPro" id="IPR016032">
    <property type="entry name" value="Sig_transdc_resp-reg_C-effctor"/>
</dbReference>
<dbReference type="GO" id="GO:0000160">
    <property type="term" value="P:phosphorelay signal transduction system"/>
    <property type="evidence" value="ECO:0007669"/>
    <property type="project" value="InterPro"/>
</dbReference>
<dbReference type="GO" id="GO:0006355">
    <property type="term" value="P:regulation of DNA-templated transcription"/>
    <property type="evidence" value="ECO:0007669"/>
    <property type="project" value="InterPro"/>
</dbReference>
<dbReference type="Gene3D" id="1.10.10.10">
    <property type="entry name" value="Winged helix-like DNA-binding domain superfamily/Winged helix DNA-binding domain"/>
    <property type="match status" value="1"/>
</dbReference>
<dbReference type="InterPro" id="IPR001867">
    <property type="entry name" value="OmpR/PhoB-type_DNA-bd"/>
</dbReference>
<evidence type="ECO:0000256" key="3">
    <source>
        <dbReference type="SAM" id="Phobius"/>
    </source>
</evidence>
<gene>
    <name evidence="6" type="ORF">F6W21_21860</name>
    <name evidence="5" type="ORF">I8Y21_006370</name>
</gene>
<dbReference type="SMART" id="SM00862">
    <property type="entry name" value="Trans_reg_C"/>
    <property type="match status" value="1"/>
</dbReference>
<feature type="domain" description="OmpR/PhoB-type" evidence="4">
    <location>
        <begin position="1"/>
        <end position="105"/>
    </location>
</feature>
<organism evidence="6 7">
    <name type="scientific">Klebsiella oxytoca</name>
    <dbReference type="NCBI Taxonomy" id="571"/>
    <lineage>
        <taxon>Bacteria</taxon>
        <taxon>Pseudomonadati</taxon>
        <taxon>Pseudomonadota</taxon>
        <taxon>Gammaproteobacteria</taxon>
        <taxon>Enterobacterales</taxon>
        <taxon>Enterobacteriaceae</taxon>
        <taxon>Klebsiella/Raoultella group</taxon>
        <taxon>Klebsiella</taxon>
    </lineage>
</organism>
<proteinExistence type="predicted"/>
<feature type="transmembrane region" description="Helical" evidence="3">
    <location>
        <begin position="132"/>
        <end position="153"/>
    </location>
</feature>
<dbReference type="Proteomes" id="UP000856143">
    <property type="component" value="Unassembled WGS sequence"/>
</dbReference>
<keyword evidence="1 2" id="KW-0238">DNA-binding</keyword>
<evidence type="ECO:0000313" key="7">
    <source>
        <dbReference type="Proteomes" id="UP000868497"/>
    </source>
</evidence>
<evidence type="ECO:0000256" key="1">
    <source>
        <dbReference type="ARBA" id="ARBA00023125"/>
    </source>
</evidence>